<proteinExistence type="predicted"/>
<accession>A0A3N0Z6I2</accession>
<evidence type="ECO:0000313" key="2">
    <source>
        <dbReference type="Proteomes" id="UP000281406"/>
    </source>
</evidence>
<gene>
    <name evidence="1" type="ORF">DPX16_10479</name>
</gene>
<evidence type="ECO:0000313" key="1">
    <source>
        <dbReference type="EMBL" id="ROL54056.1"/>
    </source>
</evidence>
<name>A0A3N0Z6I2_ANAGA</name>
<dbReference type="EMBL" id="RJVU01007007">
    <property type="protein sequence ID" value="ROL54056.1"/>
    <property type="molecule type" value="Genomic_DNA"/>
</dbReference>
<organism evidence="1 2">
    <name type="scientific">Anabarilius grahami</name>
    <name type="common">Kanglang fish</name>
    <name type="synonym">Barilius grahami</name>
    <dbReference type="NCBI Taxonomy" id="495550"/>
    <lineage>
        <taxon>Eukaryota</taxon>
        <taxon>Metazoa</taxon>
        <taxon>Chordata</taxon>
        <taxon>Craniata</taxon>
        <taxon>Vertebrata</taxon>
        <taxon>Euteleostomi</taxon>
        <taxon>Actinopterygii</taxon>
        <taxon>Neopterygii</taxon>
        <taxon>Teleostei</taxon>
        <taxon>Ostariophysi</taxon>
        <taxon>Cypriniformes</taxon>
        <taxon>Xenocyprididae</taxon>
        <taxon>Xenocypridinae</taxon>
        <taxon>Xenocypridinae incertae sedis</taxon>
        <taxon>Anabarilius</taxon>
    </lineage>
</organism>
<comment type="caution">
    <text evidence="1">The sequence shown here is derived from an EMBL/GenBank/DDBJ whole genome shotgun (WGS) entry which is preliminary data.</text>
</comment>
<dbReference type="Proteomes" id="UP000281406">
    <property type="component" value="Unassembled WGS sequence"/>
</dbReference>
<keyword evidence="2" id="KW-1185">Reference proteome</keyword>
<reference evidence="1 2" key="1">
    <citation type="submission" date="2018-10" db="EMBL/GenBank/DDBJ databases">
        <title>Genome assembly for a Yunnan-Guizhou Plateau 3E fish, Anabarilius grahami (Regan), and its evolutionary and genetic applications.</title>
        <authorList>
            <person name="Jiang W."/>
        </authorList>
    </citation>
    <scope>NUCLEOTIDE SEQUENCE [LARGE SCALE GENOMIC DNA]</scope>
    <source>
        <strain evidence="1">AG-KIZ</strain>
        <tissue evidence="1">Muscle</tissue>
    </source>
</reference>
<dbReference type="AlphaFoldDB" id="A0A3N0Z6I2"/>
<protein>
    <submittedName>
        <fullName evidence="1">Uncharacterized protein</fullName>
    </submittedName>
</protein>
<sequence>MVVRCVKPPIAACFSRDVRTFEIDEQRKWLLKKFAQNVPGLIVFLTEKSEYELVHKQINRVAADIELCWRMFYPLGQFVAQTTELSPGQRNSAFNNKYWNGGVKLTGTNLCCKEPSKMPSGGLTNSSGSTMVQRWYQVGIPYSCIR</sequence>